<keyword evidence="2" id="KW-0031">Aminopeptidase</keyword>
<dbReference type="Pfam" id="PF05343">
    <property type="entry name" value="Peptidase_M42"/>
    <property type="match status" value="1"/>
</dbReference>
<evidence type="ECO:0000256" key="6">
    <source>
        <dbReference type="PIRNR" id="PIRNR001123"/>
    </source>
</evidence>
<evidence type="ECO:0000256" key="7">
    <source>
        <dbReference type="PIRSR" id="PIRSR001123-1"/>
    </source>
</evidence>
<dbReference type="PIRSF" id="PIRSF001123">
    <property type="entry name" value="PepA_GA"/>
    <property type="match status" value="1"/>
</dbReference>
<feature type="binding site" evidence="8">
    <location>
        <position position="179"/>
    </location>
    <ligand>
        <name>Zn(2+)</name>
        <dbReference type="ChEBI" id="CHEBI:29105"/>
        <label>1</label>
    </ligand>
</feature>
<dbReference type="Proteomes" id="UP000316292">
    <property type="component" value="Unassembled WGS sequence"/>
</dbReference>
<evidence type="ECO:0000256" key="8">
    <source>
        <dbReference type="PIRSR" id="PIRSR001123-2"/>
    </source>
</evidence>
<comment type="similarity">
    <text evidence="1 6">Belongs to the peptidase M42 family.</text>
</comment>
<dbReference type="InterPro" id="IPR023367">
    <property type="entry name" value="Peptidase_M42_dom2"/>
</dbReference>
<keyword evidence="4 8" id="KW-0479">Metal-binding</keyword>
<sequence length="354" mass="38824">MDATHSLLKELTEAFGPPGHESEIAGLMKKHLRGLGNVTQDRLGSVICRQNGKADEPRIMMAGHMDEVGFMVKGVTKEGFIKFLPMGGWWGHVLLAHKVRIRTAKGDVIGVVGSKPPHELQEEERRKVMDIKDMFIDVGATSYFDVKKRLGIRPGDPIIPDAPFSVMGNERLYLAKALDNRVGCALVVDAMRRLSKTPHPNAVFGVATTMEEVGLRGAQTSVAAVKPHVAIALDVGIAHDTPGTQADGEEKLGGGEWILVYDASMIPNVKLRNLAIDICEKQKIPYHLGTVERGGTDAGRFHIYDTGVPSLVIFIPTRYIHSHSTIMDRKDYDAAVKLLVELSKRLDKKTVEAL</sequence>
<dbReference type="Gene3D" id="3.40.630.10">
    <property type="entry name" value="Zn peptidases"/>
    <property type="match status" value="1"/>
</dbReference>
<dbReference type="GO" id="GO:0004177">
    <property type="term" value="F:aminopeptidase activity"/>
    <property type="evidence" value="ECO:0007669"/>
    <property type="project" value="UniProtKB-UniRule"/>
</dbReference>
<dbReference type="SUPFAM" id="SSF53187">
    <property type="entry name" value="Zn-dependent exopeptidases"/>
    <property type="match status" value="1"/>
</dbReference>
<reference evidence="9 10" key="1">
    <citation type="journal article" date="2019" name="Nat. Microbiol.">
        <title>Mediterranean grassland soil C-N compound turnover is dependent on rainfall and depth, and is mediated by genomically divergent microorganisms.</title>
        <authorList>
            <person name="Diamond S."/>
            <person name="Andeer P.F."/>
            <person name="Li Z."/>
            <person name="Crits-Christoph A."/>
            <person name="Burstein D."/>
            <person name="Anantharaman K."/>
            <person name="Lane K.R."/>
            <person name="Thomas B.C."/>
            <person name="Pan C."/>
            <person name="Northen T.R."/>
            <person name="Banfield J.F."/>
        </authorList>
    </citation>
    <scope>NUCLEOTIDE SEQUENCE [LARGE SCALE GENOMIC DNA]</scope>
    <source>
        <strain evidence="9">WS_1</strain>
    </source>
</reference>
<feature type="active site" description="Proton acceptor" evidence="7">
    <location>
        <position position="211"/>
    </location>
</feature>
<feature type="binding site" evidence="8">
    <location>
        <position position="321"/>
    </location>
    <ligand>
        <name>Zn(2+)</name>
        <dbReference type="ChEBI" id="CHEBI:29105"/>
        <label>2</label>
    </ligand>
</feature>
<evidence type="ECO:0000256" key="5">
    <source>
        <dbReference type="ARBA" id="ARBA00022801"/>
    </source>
</evidence>
<dbReference type="PANTHER" id="PTHR32481:SF0">
    <property type="entry name" value="AMINOPEPTIDASE YPDE-RELATED"/>
    <property type="match status" value="1"/>
</dbReference>
<dbReference type="InterPro" id="IPR051464">
    <property type="entry name" value="Peptidase_M42_aminopept"/>
</dbReference>
<dbReference type="EMBL" id="VBOR01000055">
    <property type="protein sequence ID" value="TMQ49586.1"/>
    <property type="molecule type" value="Genomic_DNA"/>
</dbReference>
<feature type="binding site" evidence="8">
    <location>
        <position position="64"/>
    </location>
    <ligand>
        <name>Zn(2+)</name>
        <dbReference type="ChEBI" id="CHEBI:29105"/>
        <label>1</label>
    </ligand>
</feature>
<dbReference type="GO" id="GO:0006508">
    <property type="term" value="P:proteolysis"/>
    <property type="evidence" value="ECO:0007669"/>
    <property type="project" value="UniProtKB-KW"/>
</dbReference>
<dbReference type="InterPro" id="IPR008007">
    <property type="entry name" value="Peptidase_M42"/>
</dbReference>
<accession>A0A538SDY3</accession>
<protein>
    <submittedName>
        <fullName evidence="9">M42 family metallopeptidase</fullName>
    </submittedName>
</protein>
<evidence type="ECO:0000256" key="4">
    <source>
        <dbReference type="ARBA" id="ARBA00022723"/>
    </source>
</evidence>
<name>A0A538SDY3_UNCEI</name>
<comment type="caution">
    <text evidence="9">The sequence shown here is derived from an EMBL/GenBank/DDBJ whole genome shotgun (WGS) entry which is preliminary data.</text>
</comment>
<feature type="binding site" evidence="8">
    <location>
        <position position="212"/>
    </location>
    <ligand>
        <name>Zn(2+)</name>
        <dbReference type="ChEBI" id="CHEBI:29105"/>
        <label>2</label>
    </ligand>
</feature>
<feature type="binding site" evidence="8">
    <location>
        <position position="179"/>
    </location>
    <ligand>
        <name>Zn(2+)</name>
        <dbReference type="ChEBI" id="CHEBI:29105"/>
        <label>2</label>
    </ligand>
</feature>
<evidence type="ECO:0000313" key="9">
    <source>
        <dbReference type="EMBL" id="TMQ49586.1"/>
    </source>
</evidence>
<evidence type="ECO:0000256" key="1">
    <source>
        <dbReference type="ARBA" id="ARBA00006272"/>
    </source>
</evidence>
<feature type="binding site" evidence="8">
    <location>
        <position position="234"/>
    </location>
    <ligand>
        <name>Zn(2+)</name>
        <dbReference type="ChEBI" id="CHEBI:29105"/>
        <label>1</label>
    </ligand>
</feature>
<keyword evidence="5" id="KW-0378">Hydrolase</keyword>
<evidence type="ECO:0000313" key="10">
    <source>
        <dbReference type="Proteomes" id="UP000316292"/>
    </source>
</evidence>
<evidence type="ECO:0000256" key="3">
    <source>
        <dbReference type="ARBA" id="ARBA00022670"/>
    </source>
</evidence>
<dbReference type="CDD" id="cd05656">
    <property type="entry name" value="M42_Frv"/>
    <property type="match status" value="1"/>
</dbReference>
<dbReference type="AlphaFoldDB" id="A0A538SDY3"/>
<dbReference type="PANTHER" id="PTHR32481">
    <property type="entry name" value="AMINOPEPTIDASE"/>
    <property type="match status" value="1"/>
</dbReference>
<comment type="cofactor">
    <cofactor evidence="8">
        <name>a divalent metal cation</name>
        <dbReference type="ChEBI" id="CHEBI:60240"/>
    </cofactor>
    <text evidence="8">Binds 2 divalent metal cations per subunit.</text>
</comment>
<gene>
    <name evidence="9" type="ORF">E6K71_04400</name>
</gene>
<evidence type="ECO:0000256" key="2">
    <source>
        <dbReference type="ARBA" id="ARBA00022438"/>
    </source>
</evidence>
<dbReference type="Gene3D" id="2.40.30.40">
    <property type="entry name" value="Peptidase M42, domain 2"/>
    <property type="match status" value="1"/>
</dbReference>
<organism evidence="9 10">
    <name type="scientific">Eiseniibacteriota bacterium</name>
    <dbReference type="NCBI Taxonomy" id="2212470"/>
    <lineage>
        <taxon>Bacteria</taxon>
        <taxon>Candidatus Eiseniibacteriota</taxon>
    </lineage>
</organism>
<keyword evidence="3" id="KW-0645">Protease</keyword>
<dbReference type="GO" id="GO:0046872">
    <property type="term" value="F:metal ion binding"/>
    <property type="evidence" value="ECO:0007669"/>
    <property type="project" value="UniProtKB-UniRule"/>
</dbReference>
<proteinExistence type="inferred from homology"/>
<dbReference type="SUPFAM" id="SSF101821">
    <property type="entry name" value="Aminopeptidase/glucanase lid domain"/>
    <property type="match status" value="1"/>
</dbReference>